<proteinExistence type="predicted"/>
<accession>A0A7C4D919</accession>
<reference evidence="1" key="1">
    <citation type="journal article" date="2020" name="mSystems">
        <title>Genome- and Community-Level Interaction Insights into Carbon Utilization and Element Cycling Functions of Hydrothermarchaeota in Hydrothermal Sediment.</title>
        <authorList>
            <person name="Zhou Z."/>
            <person name="Liu Y."/>
            <person name="Xu W."/>
            <person name="Pan J."/>
            <person name="Luo Z.H."/>
            <person name="Li M."/>
        </authorList>
    </citation>
    <scope>NUCLEOTIDE SEQUENCE [LARGE SCALE GENOMIC DNA]</scope>
    <source>
        <strain evidence="1">SpSt-642</strain>
    </source>
</reference>
<name>A0A7C4D919_STAMA</name>
<protein>
    <submittedName>
        <fullName evidence="1">Uncharacterized protein</fullName>
    </submittedName>
</protein>
<evidence type="ECO:0000313" key="1">
    <source>
        <dbReference type="EMBL" id="HGM59112.1"/>
    </source>
</evidence>
<sequence>MSSFFNFEILLELVKLSDEVYARAKSMENQYGKKIYEGLMLTLDFRGSSEAAVKFIEIQRLSSIPLVYIDNDNTWCINREVAVGLLKQVDPRAPIEKILRETQSEPSKYAGKYRLKLGGAWGEIASFYILNEPLPKITNIVYLLHMATYITSFTTVTIPEIYTGSEEFLKLVSGIDKKDGAIEFLTKLMRKRYIPEDQYTSALEAVNKRNDLPFTTFRDILEKYEARMVLSEHLTKGVSGIIEKLNEIANKYGDKPIPREEVSLIVGELYSVVRGLKEVLDEFNKALRVLNDLMTTSGKTISPAKLRSIVEELSRV</sequence>
<gene>
    <name evidence="1" type="ORF">ENU14_05995</name>
</gene>
<organism evidence="1">
    <name type="scientific">Staphylothermus marinus</name>
    <dbReference type="NCBI Taxonomy" id="2280"/>
    <lineage>
        <taxon>Archaea</taxon>
        <taxon>Thermoproteota</taxon>
        <taxon>Thermoprotei</taxon>
        <taxon>Desulfurococcales</taxon>
        <taxon>Desulfurococcaceae</taxon>
        <taxon>Staphylothermus</taxon>
    </lineage>
</organism>
<dbReference type="AlphaFoldDB" id="A0A7C4D919"/>
<comment type="caution">
    <text evidence="1">The sequence shown here is derived from an EMBL/GenBank/DDBJ whole genome shotgun (WGS) entry which is preliminary data.</text>
</comment>
<dbReference type="EMBL" id="DTBJ01000051">
    <property type="protein sequence ID" value="HGM59112.1"/>
    <property type="molecule type" value="Genomic_DNA"/>
</dbReference>